<dbReference type="Proteomes" id="UP000078560">
    <property type="component" value="Unassembled WGS sequence"/>
</dbReference>
<dbReference type="AlphaFoldDB" id="A0A1A8WSN4"/>
<evidence type="ECO:0000256" key="1">
    <source>
        <dbReference type="SAM" id="MobiDB-lite"/>
    </source>
</evidence>
<accession>A0A1A8WSN4</accession>
<organism evidence="2 3">
    <name type="scientific">Plasmodium ovale curtisi</name>
    <dbReference type="NCBI Taxonomy" id="864141"/>
    <lineage>
        <taxon>Eukaryota</taxon>
        <taxon>Sar</taxon>
        <taxon>Alveolata</taxon>
        <taxon>Apicomplexa</taxon>
        <taxon>Aconoidasida</taxon>
        <taxon>Haemosporida</taxon>
        <taxon>Plasmodiidae</taxon>
        <taxon>Plasmodium</taxon>
        <taxon>Plasmodium (Plasmodium)</taxon>
    </lineage>
</organism>
<dbReference type="InterPro" id="IPR011009">
    <property type="entry name" value="Kinase-like_dom_sf"/>
</dbReference>
<gene>
    <name evidence="2" type="ORF">POVCU2_0099650</name>
</gene>
<feature type="region of interest" description="Disordered" evidence="1">
    <location>
        <begin position="52"/>
        <end position="83"/>
    </location>
</feature>
<dbReference type="GO" id="GO:0016301">
    <property type="term" value="F:kinase activity"/>
    <property type="evidence" value="ECO:0007669"/>
    <property type="project" value="UniProtKB-KW"/>
</dbReference>
<sequence length="107" mass="12388">SFGRVILATYKNEDYPPVAIKRFEKSKIIRQKQVDHVFSERKILNYINHPFCKGRQKGKRDGRQKGKRDGRKKGKTKKTSKETTQIEISGIIKLVEKCCCLCTSSEQ</sequence>
<reference evidence="3" key="1">
    <citation type="submission" date="2016-05" db="EMBL/GenBank/DDBJ databases">
        <authorList>
            <person name="Naeem Raeece"/>
        </authorList>
    </citation>
    <scope>NUCLEOTIDE SEQUENCE [LARGE SCALE GENOMIC DNA]</scope>
</reference>
<name>A0A1A8WSN4_PLAOA</name>
<dbReference type="SUPFAM" id="SSF56112">
    <property type="entry name" value="Protein kinase-like (PK-like)"/>
    <property type="match status" value="1"/>
</dbReference>
<evidence type="ECO:0000313" key="2">
    <source>
        <dbReference type="EMBL" id="SBS95901.1"/>
    </source>
</evidence>
<keyword evidence="2" id="KW-0418">Kinase</keyword>
<proteinExistence type="predicted"/>
<keyword evidence="2" id="KW-0808">Transferase</keyword>
<feature type="compositionally biased region" description="Basic residues" evidence="1">
    <location>
        <begin position="65"/>
        <end position="78"/>
    </location>
</feature>
<protein>
    <submittedName>
        <fullName evidence="2">cAMP-dependent protein kinase catalytic subunit, putative</fullName>
    </submittedName>
</protein>
<feature type="non-terminal residue" evidence="2">
    <location>
        <position position="1"/>
    </location>
</feature>
<evidence type="ECO:0000313" key="3">
    <source>
        <dbReference type="Proteomes" id="UP000078560"/>
    </source>
</evidence>
<dbReference type="Gene3D" id="3.30.200.20">
    <property type="entry name" value="Phosphorylase Kinase, domain 1"/>
    <property type="match status" value="1"/>
</dbReference>
<dbReference type="EMBL" id="FLQU01002203">
    <property type="protein sequence ID" value="SBS95901.1"/>
    <property type="molecule type" value="Genomic_DNA"/>
</dbReference>